<gene>
    <name evidence="2" type="primary">leuS</name>
    <name evidence="2" type="ORF">RSOLAG22IIIB_10881</name>
</gene>
<evidence type="ECO:0000313" key="3">
    <source>
        <dbReference type="Proteomes" id="UP000044841"/>
    </source>
</evidence>
<dbReference type="Pfam" id="PF20231">
    <property type="entry name" value="DUF6589"/>
    <property type="match status" value="1"/>
</dbReference>
<proteinExistence type="predicted"/>
<protein>
    <submittedName>
        <fullName evidence="2">Leucine--tRNA ligase</fullName>
    </submittedName>
</protein>
<reference evidence="2 3" key="1">
    <citation type="submission" date="2015-07" db="EMBL/GenBank/DDBJ databases">
        <authorList>
            <person name="Noorani M."/>
        </authorList>
    </citation>
    <scope>NUCLEOTIDE SEQUENCE [LARGE SCALE GENOMIC DNA]</scope>
    <source>
        <strain evidence="2">BBA 69670</strain>
    </source>
</reference>
<organism evidence="2 3">
    <name type="scientific">Rhizoctonia solani</name>
    <dbReference type="NCBI Taxonomy" id="456999"/>
    <lineage>
        <taxon>Eukaryota</taxon>
        <taxon>Fungi</taxon>
        <taxon>Dikarya</taxon>
        <taxon>Basidiomycota</taxon>
        <taxon>Agaricomycotina</taxon>
        <taxon>Agaricomycetes</taxon>
        <taxon>Cantharellales</taxon>
        <taxon>Ceratobasidiaceae</taxon>
        <taxon>Rhizoctonia</taxon>
    </lineage>
</organism>
<keyword evidence="3" id="KW-1185">Reference proteome</keyword>
<feature type="domain" description="DUF6589" evidence="1">
    <location>
        <begin position="91"/>
        <end position="502"/>
    </location>
</feature>
<evidence type="ECO:0000313" key="2">
    <source>
        <dbReference type="EMBL" id="CUA73555.1"/>
    </source>
</evidence>
<evidence type="ECO:0000259" key="1">
    <source>
        <dbReference type="Pfam" id="PF20231"/>
    </source>
</evidence>
<dbReference type="Proteomes" id="UP000044841">
    <property type="component" value="Unassembled WGS sequence"/>
</dbReference>
<accession>A0A0K6G590</accession>
<sequence length="556" mass="64236">MEKLSESAERDLLKAIESNPFIMVTDNIRIGRAVTSQRLDNQAVTDNGTAMTVLIMPESSKKAWFDPEAVRAVRSRFEAQMALGTPPSIRFNDLTCPLRQARVLSHKLYHLFDILRAIPEFKDIQILSHPKLSRPPGFHDLEKFISQMHMLRLRPFDESTNAGNIMALRDFLAQLGFNVEDKIIQMTLEMMVPWIGDQLTVARLRGLQWQRQEEPNGYDRLDPFIFIFGWFHGLMCLSSAIFENHRGSAAGLGFLHSVLILCRNGFSNNMRRKRPDYHTVKEYLMHEFEARVRGLWIQGAGKSTLAKLKGWLEDPQRTVDDIEALGQRIQQERISKQAVSFYEIEISESNTKVDDIFRNMLIQNRDLELFWDLRHAIKHGHVGHMEDLLPELLVFFSGSKNSNYAKEMYQLLQVMRHEITPEIRHAIREHCFLVNMEGRHNSFYPIDLRQELNNAGIREFGPAPQGRTSWEDYEKICPLVPFFSKLTRRVQGSVKGIRRQSHIHKVPAWEKDLATLMRDHASTELLTAVPGRELATRILKALPTTRPSAFHISDHV</sequence>
<dbReference type="GO" id="GO:0016874">
    <property type="term" value="F:ligase activity"/>
    <property type="evidence" value="ECO:0007669"/>
    <property type="project" value="UniProtKB-KW"/>
</dbReference>
<dbReference type="EMBL" id="CYGV01001395">
    <property type="protein sequence ID" value="CUA73555.1"/>
    <property type="molecule type" value="Genomic_DNA"/>
</dbReference>
<name>A0A0K6G590_9AGAM</name>
<dbReference type="AlphaFoldDB" id="A0A0K6G590"/>
<dbReference type="InterPro" id="IPR046496">
    <property type="entry name" value="DUF6589"/>
</dbReference>
<keyword evidence="2" id="KW-0436">Ligase</keyword>